<keyword evidence="2" id="KW-1185">Reference proteome</keyword>
<evidence type="ECO:0000313" key="2">
    <source>
        <dbReference type="Proteomes" id="UP001183202"/>
    </source>
</evidence>
<proteinExistence type="predicted"/>
<dbReference type="Gene3D" id="2.60.120.10">
    <property type="entry name" value="Jelly Rolls"/>
    <property type="match status" value="1"/>
</dbReference>
<comment type="caution">
    <text evidence="1">The sequence shown here is derived from an EMBL/GenBank/DDBJ whole genome shotgun (WGS) entry which is preliminary data.</text>
</comment>
<accession>A0ABU2NJN7</accession>
<gene>
    <name evidence="1" type="ORF">RM445_30375</name>
</gene>
<dbReference type="InterPro" id="IPR014710">
    <property type="entry name" value="RmlC-like_jellyroll"/>
</dbReference>
<sequence>MRALTLVTPGGLESFFVELGEPVPGRRMLPAELPEPDLERVVTLAGHYGAEVLTNWP</sequence>
<protein>
    <submittedName>
        <fullName evidence="1">Uncharacterized protein</fullName>
    </submittedName>
</protein>
<evidence type="ECO:0000313" key="1">
    <source>
        <dbReference type="EMBL" id="MDT0353802.1"/>
    </source>
</evidence>
<organism evidence="1 2">
    <name type="scientific">Pseudonocardia charpentierae</name>
    <dbReference type="NCBI Taxonomy" id="3075545"/>
    <lineage>
        <taxon>Bacteria</taxon>
        <taxon>Bacillati</taxon>
        <taxon>Actinomycetota</taxon>
        <taxon>Actinomycetes</taxon>
        <taxon>Pseudonocardiales</taxon>
        <taxon>Pseudonocardiaceae</taxon>
        <taxon>Pseudonocardia</taxon>
    </lineage>
</organism>
<dbReference type="RefSeq" id="WP_311560313.1">
    <property type="nucleotide sequence ID" value="NZ_JAVREJ010000045.1"/>
</dbReference>
<dbReference type="Proteomes" id="UP001183202">
    <property type="component" value="Unassembled WGS sequence"/>
</dbReference>
<reference evidence="2" key="1">
    <citation type="submission" date="2023-07" db="EMBL/GenBank/DDBJ databases">
        <title>30 novel species of actinomycetes from the DSMZ collection.</title>
        <authorList>
            <person name="Nouioui I."/>
        </authorList>
    </citation>
    <scope>NUCLEOTIDE SEQUENCE [LARGE SCALE GENOMIC DNA]</scope>
    <source>
        <strain evidence="2">DSM 45834</strain>
    </source>
</reference>
<name>A0ABU2NJN7_9PSEU</name>
<dbReference type="EMBL" id="JAVREJ010000045">
    <property type="protein sequence ID" value="MDT0353802.1"/>
    <property type="molecule type" value="Genomic_DNA"/>
</dbReference>